<accession>A0A4R2GMM5</accession>
<organism evidence="2 3">
    <name type="scientific">Camelimonas lactis</name>
    <dbReference type="NCBI Taxonomy" id="659006"/>
    <lineage>
        <taxon>Bacteria</taxon>
        <taxon>Pseudomonadati</taxon>
        <taxon>Pseudomonadota</taxon>
        <taxon>Alphaproteobacteria</taxon>
        <taxon>Hyphomicrobiales</taxon>
        <taxon>Chelatococcaceae</taxon>
        <taxon>Camelimonas</taxon>
    </lineage>
</organism>
<dbReference type="InterPro" id="IPR024185">
    <property type="entry name" value="FTHF_cligase-like_sf"/>
</dbReference>
<dbReference type="RefSeq" id="WP_132010108.1">
    <property type="nucleotide sequence ID" value="NZ_JBHUNN010000002.1"/>
</dbReference>
<gene>
    <name evidence="2" type="ORF">EV666_11659</name>
</gene>
<evidence type="ECO:0000313" key="2">
    <source>
        <dbReference type="EMBL" id="TCO10025.1"/>
    </source>
</evidence>
<dbReference type="OrthoDB" id="9794157at2"/>
<sequence length="227" mass="24007">MTARDEILANIRRSLGVTGQEEPRRQAVADRLSRPERGIVPARGQKNGAEAIATFRTYAEAVQTTVAVVSGPAQVPAEAARWLSANNLPARLRMGADARLAAMPWGATTLDVSHGPSAGADLNGVSHAFAGVTETGSLVLLSGPDNPTTINFLPDNHIVVLDSLDLVPALEDVWTRLRAEAGDDPLPRTVNMVTGPSRSGDIDRTIFLGAHGPRALHVIVIDRHATA</sequence>
<dbReference type="InterPro" id="IPR037171">
    <property type="entry name" value="NagB/RpiA_transferase-like"/>
</dbReference>
<dbReference type="Gene3D" id="3.40.50.10420">
    <property type="entry name" value="NagB/RpiA/CoA transferase-like"/>
    <property type="match status" value="1"/>
</dbReference>
<name>A0A4R2GMM5_9HYPH</name>
<keyword evidence="3" id="KW-1185">Reference proteome</keyword>
<comment type="caution">
    <text evidence="2">The sequence shown here is derived from an EMBL/GenBank/DDBJ whole genome shotgun (WGS) entry which is preliminary data.</text>
</comment>
<dbReference type="Pfam" id="PF02589">
    <property type="entry name" value="LUD_dom"/>
    <property type="match status" value="1"/>
</dbReference>
<dbReference type="PANTHER" id="PTHR43682">
    <property type="entry name" value="LACTATE UTILIZATION PROTEIN C"/>
    <property type="match status" value="1"/>
</dbReference>
<evidence type="ECO:0000259" key="1">
    <source>
        <dbReference type="Pfam" id="PF02589"/>
    </source>
</evidence>
<feature type="domain" description="LUD" evidence="1">
    <location>
        <begin position="124"/>
        <end position="221"/>
    </location>
</feature>
<dbReference type="PANTHER" id="PTHR43682:SF1">
    <property type="entry name" value="LACTATE UTILIZATION PROTEIN C"/>
    <property type="match status" value="1"/>
</dbReference>
<reference evidence="2 3" key="1">
    <citation type="submission" date="2019-03" db="EMBL/GenBank/DDBJ databases">
        <title>Genomic Encyclopedia of Type Strains, Phase IV (KMG-IV): sequencing the most valuable type-strain genomes for metagenomic binning, comparative biology and taxonomic classification.</title>
        <authorList>
            <person name="Goeker M."/>
        </authorList>
    </citation>
    <scope>NUCLEOTIDE SEQUENCE [LARGE SCALE GENOMIC DNA]</scope>
    <source>
        <strain evidence="2 3">DSM 22958</strain>
    </source>
</reference>
<dbReference type="AlphaFoldDB" id="A0A4R2GMM5"/>
<dbReference type="InterPro" id="IPR003741">
    <property type="entry name" value="LUD_dom"/>
</dbReference>
<dbReference type="EMBL" id="SLWL01000016">
    <property type="protein sequence ID" value="TCO10025.1"/>
    <property type="molecule type" value="Genomic_DNA"/>
</dbReference>
<dbReference type="SUPFAM" id="SSF100950">
    <property type="entry name" value="NagB/RpiA/CoA transferase-like"/>
    <property type="match status" value="1"/>
</dbReference>
<proteinExistence type="predicted"/>
<dbReference type="Proteomes" id="UP000294881">
    <property type="component" value="Unassembled WGS sequence"/>
</dbReference>
<evidence type="ECO:0000313" key="3">
    <source>
        <dbReference type="Proteomes" id="UP000294881"/>
    </source>
</evidence>
<protein>
    <submittedName>
        <fullName evidence="2">L-lactate dehydrogenase complex protein LldG</fullName>
    </submittedName>
</protein>